<dbReference type="KEGG" id="nkf:Nkreftii_002156"/>
<dbReference type="CDD" id="cd02205">
    <property type="entry name" value="CBS_pair_SF"/>
    <property type="match status" value="1"/>
</dbReference>
<dbReference type="InterPro" id="IPR046342">
    <property type="entry name" value="CBS_dom_sf"/>
</dbReference>
<sequence length="179" mass="19170">MMDMVTVSPRFRAGIVGESTNDEAYGVLSGEDRLVREIMTRTVVVADSSMLLEDAGETIRNQTTSILVVYAGGEPAHALTELDLTSDNIGRESRSSSGTLQEIIKCRVSVRCHEDAILADAMHAMIKHRTSHVPVVDSQGGLVGALSLVDAVGAISPPAAELWLTKMRGWSVTPPPSQK</sequence>
<proteinExistence type="predicted"/>
<reference evidence="4 5" key="1">
    <citation type="journal article" date="2020" name="ISME J.">
        <title>Enrichment and physiological characterization of a novel comammox Nitrospira indicates ammonium inhibition of complete nitrification.</title>
        <authorList>
            <person name="Sakoula D."/>
            <person name="Koch H."/>
            <person name="Frank J."/>
            <person name="Jetten M.S.M."/>
            <person name="van Kessel M.A.H.J."/>
            <person name="Lucker S."/>
        </authorList>
    </citation>
    <scope>NUCLEOTIDE SEQUENCE [LARGE SCALE GENOMIC DNA]</scope>
    <source>
        <strain evidence="4">Comreactor17</strain>
    </source>
</reference>
<dbReference type="Pfam" id="PF00571">
    <property type="entry name" value="CBS"/>
    <property type="match status" value="2"/>
</dbReference>
<protein>
    <recommendedName>
        <fullName evidence="3">CBS domain-containing protein</fullName>
    </recommendedName>
</protein>
<dbReference type="SUPFAM" id="SSF54631">
    <property type="entry name" value="CBS-domain pair"/>
    <property type="match status" value="1"/>
</dbReference>
<evidence type="ECO:0000259" key="3">
    <source>
        <dbReference type="PROSITE" id="PS51371"/>
    </source>
</evidence>
<dbReference type="Proteomes" id="UP000593737">
    <property type="component" value="Chromosome"/>
</dbReference>
<evidence type="ECO:0000256" key="1">
    <source>
        <dbReference type="ARBA" id="ARBA00023122"/>
    </source>
</evidence>
<dbReference type="PROSITE" id="PS51371">
    <property type="entry name" value="CBS"/>
    <property type="match status" value="1"/>
</dbReference>
<evidence type="ECO:0000256" key="2">
    <source>
        <dbReference type="PROSITE-ProRule" id="PRU00703"/>
    </source>
</evidence>
<accession>A0A7S8IYS7</accession>
<dbReference type="Gene3D" id="3.10.580.10">
    <property type="entry name" value="CBS-domain"/>
    <property type="match status" value="1"/>
</dbReference>
<name>A0A7S8IYS7_9BACT</name>
<dbReference type="PANTHER" id="PTHR43080">
    <property type="entry name" value="CBS DOMAIN-CONTAINING PROTEIN CBSX3, MITOCHONDRIAL"/>
    <property type="match status" value="1"/>
</dbReference>
<dbReference type="EMBL" id="CP047423">
    <property type="protein sequence ID" value="QPD04382.1"/>
    <property type="molecule type" value="Genomic_DNA"/>
</dbReference>
<keyword evidence="1 2" id="KW-0129">CBS domain</keyword>
<evidence type="ECO:0000313" key="4">
    <source>
        <dbReference type="EMBL" id="QPD04382.1"/>
    </source>
</evidence>
<dbReference type="InterPro" id="IPR000644">
    <property type="entry name" value="CBS_dom"/>
</dbReference>
<gene>
    <name evidence="4" type="ORF">Nkreftii_002156</name>
</gene>
<organism evidence="4 5">
    <name type="scientific">Candidatus Nitrospira kreftii</name>
    <dbReference type="NCBI Taxonomy" id="2652173"/>
    <lineage>
        <taxon>Bacteria</taxon>
        <taxon>Pseudomonadati</taxon>
        <taxon>Nitrospirota</taxon>
        <taxon>Nitrospiria</taxon>
        <taxon>Nitrospirales</taxon>
        <taxon>Nitrospiraceae</taxon>
        <taxon>Nitrospira</taxon>
    </lineage>
</organism>
<feature type="domain" description="CBS" evidence="3">
    <location>
        <begin position="103"/>
        <end position="161"/>
    </location>
</feature>
<dbReference type="InterPro" id="IPR051257">
    <property type="entry name" value="Diverse_CBS-Domain"/>
</dbReference>
<evidence type="ECO:0000313" key="5">
    <source>
        <dbReference type="Proteomes" id="UP000593737"/>
    </source>
</evidence>
<dbReference type="AlphaFoldDB" id="A0A7S8IYS7"/>
<dbReference type="PANTHER" id="PTHR43080:SF2">
    <property type="entry name" value="CBS DOMAIN-CONTAINING PROTEIN"/>
    <property type="match status" value="1"/>
</dbReference>